<keyword evidence="7 16" id="KW-0963">Cytoplasm</keyword>
<dbReference type="GO" id="GO:0004594">
    <property type="term" value="F:pantothenate kinase activity"/>
    <property type="evidence" value="ECO:0007669"/>
    <property type="project" value="UniProtKB-EC"/>
</dbReference>
<evidence type="ECO:0000256" key="6">
    <source>
        <dbReference type="ARBA" id="ARBA00012102"/>
    </source>
</evidence>
<dbReference type="PANTHER" id="PTHR34265">
    <property type="entry name" value="TYPE III PANTOTHENATE KINASE"/>
    <property type="match status" value="1"/>
</dbReference>
<evidence type="ECO:0000256" key="1">
    <source>
        <dbReference type="ARBA" id="ARBA00001206"/>
    </source>
</evidence>
<evidence type="ECO:0000256" key="7">
    <source>
        <dbReference type="ARBA" id="ARBA00022490"/>
    </source>
</evidence>
<keyword evidence="10 16" id="KW-0418">Kinase</keyword>
<proteinExistence type="inferred from homology"/>
<dbReference type="Gene3D" id="3.30.420.40">
    <property type="match status" value="2"/>
</dbReference>
<dbReference type="EC" id="2.7.1.33" evidence="6 16"/>
<comment type="caution">
    <text evidence="16">Lacks conserved residue(s) required for the propagation of feature annotation.</text>
</comment>
<dbReference type="NCBIfam" id="NF009848">
    <property type="entry name" value="PRK13318.1-6"/>
    <property type="match status" value="1"/>
</dbReference>
<evidence type="ECO:0000256" key="3">
    <source>
        <dbReference type="ARBA" id="ARBA00004496"/>
    </source>
</evidence>
<evidence type="ECO:0000256" key="9">
    <source>
        <dbReference type="ARBA" id="ARBA00022741"/>
    </source>
</evidence>
<comment type="cofactor">
    <cofactor evidence="2">
        <name>K(+)</name>
        <dbReference type="ChEBI" id="CHEBI:29103"/>
    </cofactor>
</comment>
<keyword evidence="18" id="KW-1185">Reference proteome</keyword>
<evidence type="ECO:0000256" key="12">
    <source>
        <dbReference type="ARBA" id="ARBA00022958"/>
    </source>
</evidence>
<keyword evidence="13 16" id="KW-0173">Coenzyme A biosynthesis</keyword>
<name>A0ABT7UFK4_9FIRM</name>
<dbReference type="NCBIfam" id="TIGR00671">
    <property type="entry name" value="baf"/>
    <property type="match status" value="1"/>
</dbReference>
<comment type="pathway">
    <text evidence="4 16">Cofactor biosynthesis; coenzyme A biosynthesis; CoA from (R)-pantothenate: step 1/5.</text>
</comment>
<comment type="subcellular location">
    <subcellularLocation>
        <location evidence="3 16">Cytoplasm</location>
    </subcellularLocation>
</comment>
<evidence type="ECO:0000256" key="5">
    <source>
        <dbReference type="ARBA" id="ARBA00011738"/>
    </source>
</evidence>
<comment type="caution">
    <text evidence="17">The sequence shown here is derived from an EMBL/GenBank/DDBJ whole genome shotgun (WGS) entry which is preliminary data.</text>
</comment>
<dbReference type="EMBL" id="JAUDCK010000002">
    <property type="protein sequence ID" value="MDM8194935.1"/>
    <property type="molecule type" value="Genomic_DNA"/>
</dbReference>
<comment type="function">
    <text evidence="16">Catalyzes the phosphorylation of pantothenate (Pan), the first step in CoA biosynthesis.</text>
</comment>
<evidence type="ECO:0000313" key="18">
    <source>
        <dbReference type="Proteomes" id="UP001529275"/>
    </source>
</evidence>
<sequence>MLIVIDIGNTNITMGIYHQDQLIGTYRLTTKFQRTSDEYGFMLLSFLSASSISADDIQDIIISSVVPKINYSFTNCIKKYLHKNPIFIGPGVKTGIDIRIDNPSTLGADRLVDAAGAYYTYGGPCLVIDFGTATTYDVVSEKGEFLGGATAPGIGICANALSSQAAKLPEIEIQKPERVIAKNTIKSMQAGVFFGYIGQTEYLIKQIKKEYQQDMKVISTGGLGRMIAKETDFIDIYDADLTFKGLKIIYDKTKKNLYEKQGL</sequence>
<comment type="subunit">
    <text evidence="5 16">Homodimer.</text>
</comment>
<comment type="cofactor">
    <cofactor evidence="16">
        <name>NH4(+)</name>
        <dbReference type="ChEBI" id="CHEBI:28938"/>
    </cofactor>
    <cofactor evidence="16">
        <name>K(+)</name>
        <dbReference type="ChEBI" id="CHEBI:29103"/>
    </cofactor>
    <text evidence="16">A monovalent cation. Ammonium or potassium.</text>
</comment>
<feature type="binding site" evidence="16">
    <location>
        <position position="132"/>
    </location>
    <ligand>
        <name>ATP</name>
        <dbReference type="ChEBI" id="CHEBI:30616"/>
    </ligand>
</feature>
<reference evidence="18" key="1">
    <citation type="submission" date="2023-06" db="EMBL/GenBank/DDBJ databases">
        <title>Identification and characterization of horizontal gene transfer across gut microbiota members of farm animals based on homology search.</title>
        <authorList>
            <person name="Zeman M."/>
            <person name="Kubasova T."/>
            <person name="Jahodarova E."/>
            <person name="Nykrynova M."/>
            <person name="Rychlik I."/>
        </authorList>
    </citation>
    <scope>NUCLEOTIDE SEQUENCE [LARGE SCALE GENOMIC DNA]</scope>
    <source>
        <strain evidence="18">ET341</strain>
    </source>
</reference>
<evidence type="ECO:0000256" key="4">
    <source>
        <dbReference type="ARBA" id="ARBA00005225"/>
    </source>
</evidence>
<evidence type="ECO:0000256" key="10">
    <source>
        <dbReference type="ARBA" id="ARBA00022777"/>
    </source>
</evidence>
<dbReference type="PANTHER" id="PTHR34265:SF1">
    <property type="entry name" value="TYPE III PANTOTHENATE KINASE"/>
    <property type="match status" value="1"/>
</dbReference>
<feature type="binding site" evidence="16">
    <location>
        <position position="129"/>
    </location>
    <ligand>
        <name>K(+)</name>
        <dbReference type="ChEBI" id="CHEBI:29103"/>
    </ligand>
</feature>
<protein>
    <recommendedName>
        <fullName evidence="15 16">Type III pantothenate kinase</fullName>
        <ecNumber evidence="6 16">2.7.1.33</ecNumber>
    </recommendedName>
    <alternativeName>
        <fullName evidence="16">PanK-III</fullName>
    </alternativeName>
    <alternativeName>
        <fullName evidence="16">Pantothenic acid kinase</fullName>
    </alternativeName>
</protein>
<dbReference type="CDD" id="cd24015">
    <property type="entry name" value="ASKHA_NBD_PanK-III"/>
    <property type="match status" value="1"/>
</dbReference>
<keyword evidence="11 16" id="KW-0067">ATP-binding</keyword>
<evidence type="ECO:0000256" key="13">
    <source>
        <dbReference type="ARBA" id="ARBA00022993"/>
    </source>
</evidence>
<organism evidence="17 18">
    <name type="scientific">Massilimicrobiota timonensis</name>
    <dbReference type="NCBI Taxonomy" id="1776392"/>
    <lineage>
        <taxon>Bacteria</taxon>
        <taxon>Bacillati</taxon>
        <taxon>Bacillota</taxon>
        <taxon>Erysipelotrichia</taxon>
        <taxon>Erysipelotrichales</taxon>
        <taxon>Erysipelotrichaceae</taxon>
        <taxon>Massilimicrobiota</taxon>
    </lineage>
</organism>
<feature type="binding site" evidence="16">
    <location>
        <position position="184"/>
    </location>
    <ligand>
        <name>substrate</name>
    </ligand>
</feature>
<gene>
    <name evidence="16" type="primary">coaX</name>
    <name evidence="17" type="ORF">QUV98_01245</name>
</gene>
<dbReference type="Proteomes" id="UP001529275">
    <property type="component" value="Unassembled WGS sequence"/>
</dbReference>
<dbReference type="NCBIfam" id="NF009855">
    <property type="entry name" value="PRK13321.1"/>
    <property type="match status" value="1"/>
</dbReference>
<dbReference type="InterPro" id="IPR043129">
    <property type="entry name" value="ATPase_NBD"/>
</dbReference>
<comment type="catalytic activity">
    <reaction evidence="1 16">
        <text>(R)-pantothenate + ATP = (R)-4'-phosphopantothenate + ADP + H(+)</text>
        <dbReference type="Rhea" id="RHEA:16373"/>
        <dbReference type="ChEBI" id="CHEBI:10986"/>
        <dbReference type="ChEBI" id="CHEBI:15378"/>
        <dbReference type="ChEBI" id="CHEBI:29032"/>
        <dbReference type="ChEBI" id="CHEBI:30616"/>
        <dbReference type="ChEBI" id="CHEBI:456216"/>
        <dbReference type="EC" id="2.7.1.33"/>
    </reaction>
</comment>
<feature type="active site" description="Proton acceptor" evidence="16">
    <location>
        <position position="109"/>
    </location>
</feature>
<dbReference type="RefSeq" id="WP_087242724.1">
    <property type="nucleotide sequence ID" value="NZ_JAUDCK010000002.1"/>
</dbReference>
<evidence type="ECO:0000256" key="2">
    <source>
        <dbReference type="ARBA" id="ARBA00001958"/>
    </source>
</evidence>
<dbReference type="SUPFAM" id="SSF53067">
    <property type="entry name" value="Actin-like ATPase domain"/>
    <property type="match status" value="2"/>
</dbReference>
<keyword evidence="16" id="KW-0479">Metal-binding</keyword>
<feature type="binding site" evidence="16">
    <location>
        <begin position="6"/>
        <end position="13"/>
    </location>
    <ligand>
        <name>ATP</name>
        <dbReference type="ChEBI" id="CHEBI:30616"/>
    </ligand>
</feature>
<keyword evidence="12 16" id="KW-0630">Potassium</keyword>
<accession>A0ABT7UFK4</accession>
<dbReference type="Pfam" id="PF03309">
    <property type="entry name" value="Pan_kinase"/>
    <property type="match status" value="1"/>
</dbReference>
<dbReference type="HAMAP" id="MF_01274">
    <property type="entry name" value="Pantothen_kinase_3"/>
    <property type="match status" value="1"/>
</dbReference>
<evidence type="ECO:0000256" key="16">
    <source>
        <dbReference type="HAMAP-Rule" id="MF_01274"/>
    </source>
</evidence>
<evidence type="ECO:0000313" key="17">
    <source>
        <dbReference type="EMBL" id="MDM8194935.1"/>
    </source>
</evidence>
<evidence type="ECO:0000256" key="15">
    <source>
        <dbReference type="ARBA" id="ARBA00040883"/>
    </source>
</evidence>
<evidence type="ECO:0000256" key="14">
    <source>
        <dbReference type="ARBA" id="ARBA00038036"/>
    </source>
</evidence>
<evidence type="ECO:0000256" key="8">
    <source>
        <dbReference type="ARBA" id="ARBA00022679"/>
    </source>
</evidence>
<evidence type="ECO:0000256" key="11">
    <source>
        <dbReference type="ARBA" id="ARBA00022840"/>
    </source>
</evidence>
<dbReference type="InterPro" id="IPR004619">
    <property type="entry name" value="Type_III_PanK"/>
</dbReference>
<comment type="similarity">
    <text evidence="14 16">Belongs to the type III pantothenate kinase family.</text>
</comment>
<keyword evidence="9 16" id="KW-0547">Nucleotide-binding</keyword>
<keyword evidence="8 16" id="KW-0808">Transferase</keyword>
<feature type="binding site" evidence="16">
    <location>
        <begin position="107"/>
        <end position="110"/>
    </location>
    <ligand>
        <name>substrate</name>
    </ligand>
</feature>